<sequence length="697" mass="76685">MKKLFLLFFLSFLSLCAFCERVISPVQGSFANKQSLILDLSDGAEAFYSYTSTNPLAFGFAYDGPVLIDMSGSVSLYIAVVKGNEKEQYRIDYTVSESNPFANDTFEKKFIDRVSLENVLLCTSENIINVPKSLQFSIGDGEKPKLSGGTLSVSADNKLSRYIPCTVTDGNQQWRFIIFLSPGSAGSFSQTSVPFSISDWSDFTFTGHNLIWSIDDGMWSASKESVKLDRSKPHVVYWQDVAYKAGNPIQSFLLPPKPSVQTEDFDKALAFIIDGDLRYRMSVLSSGASGDSHADKGLYTSLTFDTFEGDYVKATAIFSFYCDGVYQGNISVPYEIDRQPPLPPKIIASEPGEYARHDVQLKVDAEEGAKIFLNILGPFNVNSASYLDNNSEFDYIKPGEYFLYKFQPIELRAGIEKAVCYKAFAYAEDKAGNVSEITSYKVIIDEYNYFLDAAAPNFAADGSRLHPYNSFEQALEVINHGKFVHFFVSGSVNLPKGMSVISSNCSFTGMSDARFVLPPSSCIMVKDASLEVQNCVIQKDIENSQESDLRFLLLEKSAATFEDCELLGNFASSGTLISSEASIVTFKNSGLTVQSSVYACGISAVNSKITLNESHVSSIADTAVNFSLKGGTFTLNSCDCKVISHLGRILEAGGSNLRLSGNKYSADFDRDARGIKPVWTDEKCLIIEDKNNISKGF</sequence>
<organism evidence="2 3">
    <name type="scientific">Treponema ruminis</name>
    <dbReference type="NCBI Taxonomy" id="744515"/>
    <lineage>
        <taxon>Bacteria</taxon>
        <taxon>Pseudomonadati</taxon>
        <taxon>Spirochaetota</taxon>
        <taxon>Spirochaetia</taxon>
        <taxon>Spirochaetales</taxon>
        <taxon>Treponemataceae</taxon>
        <taxon>Treponema</taxon>
    </lineage>
</organism>
<dbReference type="Proteomes" id="UP000518887">
    <property type="component" value="Unassembled WGS sequence"/>
</dbReference>
<reference evidence="2 3" key="1">
    <citation type="submission" date="2020-08" db="EMBL/GenBank/DDBJ databases">
        <title>Genomic Encyclopedia of Type Strains, Phase IV (KMG-IV): sequencing the most valuable type-strain genomes for metagenomic binning, comparative biology and taxonomic classification.</title>
        <authorList>
            <person name="Goeker M."/>
        </authorList>
    </citation>
    <scope>NUCLEOTIDE SEQUENCE [LARGE SCALE GENOMIC DNA]</scope>
    <source>
        <strain evidence="2 3">DSM 103462</strain>
    </source>
</reference>
<proteinExistence type="predicted"/>
<keyword evidence="1" id="KW-0732">Signal</keyword>
<dbReference type="SUPFAM" id="SSF51126">
    <property type="entry name" value="Pectin lyase-like"/>
    <property type="match status" value="1"/>
</dbReference>
<dbReference type="RefSeq" id="WP_184657476.1">
    <property type="nucleotide sequence ID" value="NZ_CP031518.1"/>
</dbReference>
<protein>
    <recommendedName>
        <fullName evidence="4">Right handed beta helix domain-containing protein</fullName>
    </recommendedName>
</protein>
<feature type="signal peptide" evidence="1">
    <location>
        <begin position="1"/>
        <end position="19"/>
    </location>
</feature>
<name>A0A7W8G7I9_9SPIR</name>
<gene>
    <name evidence="2" type="ORF">HNP76_000657</name>
</gene>
<evidence type="ECO:0000313" key="3">
    <source>
        <dbReference type="Proteomes" id="UP000518887"/>
    </source>
</evidence>
<comment type="caution">
    <text evidence="2">The sequence shown here is derived from an EMBL/GenBank/DDBJ whole genome shotgun (WGS) entry which is preliminary data.</text>
</comment>
<dbReference type="InterPro" id="IPR011050">
    <property type="entry name" value="Pectin_lyase_fold/virulence"/>
</dbReference>
<evidence type="ECO:0000313" key="2">
    <source>
        <dbReference type="EMBL" id="MBB5225313.1"/>
    </source>
</evidence>
<keyword evidence="3" id="KW-1185">Reference proteome</keyword>
<dbReference type="EMBL" id="JACHFQ010000002">
    <property type="protein sequence ID" value="MBB5225313.1"/>
    <property type="molecule type" value="Genomic_DNA"/>
</dbReference>
<evidence type="ECO:0008006" key="4">
    <source>
        <dbReference type="Google" id="ProtNLM"/>
    </source>
</evidence>
<evidence type="ECO:0000256" key="1">
    <source>
        <dbReference type="SAM" id="SignalP"/>
    </source>
</evidence>
<dbReference type="AlphaFoldDB" id="A0A7W8G7I9"/>
<accession>A0A7W8G7I9</accession>
<feature type="chain" id="PRO_5031564869" description="Right handed beta helix domain-containing protein" evidence="1">
    <location>
        <begin position="20"/>
        <end position="697"/>
    </location>
</feature>